<comment type="caution">
    <text evidence="3">The sequence shown here is derived from an EMBL/GenBank/DDBJ whole genome shotgun (WGS) entry which is preliminary data.</text>
</comment>
<dbReference type="HOGENOM" id="CLU_1155221_0_0_11"/>
<dbReference type="EMBL" id="JNBY01000014">
    <property type="protein sequence ID" value="KDN87930.1"/>
    <property type="molecule type" value="Genomic_DNA"/>
</dbReference>
<accession>A0A066ZCQ2</accession>
<keyword evidence="4" id="KW-1185">Reference proteome</keyword>
<dbReference type="Proteomes" id="UP000027178">
    <property type="component" value="Unassembled WGS sequence"/>
</dbReference>
<evidence type="ECO:0000313" key="3">
    <source>
        <dbReference type="EMBL" id="KDN87930.1"/>
    </source>
</evidence>
<gene>
    <name evidence="3" type="ORF">KCH_03430</name>
</gene>
<dbReference type="OrthoDB" id="3328426at2"/>
<evidence type="ECO:0000313" key="4">
    <source>
        <dbReference type="Proteomes" id="UP000027178"/>
    </source>
</evidence>
<sequence>MTELPPETGLVLGPVRRRATAPDGPSTPAIDTTVQLRPAGRPADGRGDDGRTVQLRAAGQAAAEQTVRLAVPSAEETVRLEAVAAEATAPIDPGRTQPLDVGATVRPAAVPSDGLRRFGPGVPPRAAAVWRGEDVPGTPERPKPGRRWDRWLLVPLVIMLVLLGYLLWDRHGRPVAVVGVTASSDPAGPGCDGTAVITGTLETDGGAGDLTYRWIRSDGTDSGPITQRVPSGQRRTEVALHWTFQGHGEVSATARLEVLKPGGGAHAETVFDYRCP</sequence>
<keyword evidence="2" id="KW-0472">Membrane</keyword>
<name>A0A066ZCQ2_9ACTN</name>
<organism evidence="3 4">
    <name type="scientific">Kitasatospora cheerisanensis KCTC 2395</name>
    <dbReference type="NCBI Taxonomy" id="1348663"/>
    <lineage>
        <taxon>Bacteria</taxon>
        <taxon>Bacillati</taxon>
        <taxon>Actinomycetota</taxon>
        <taxon>Actinomycetes</taxon>
        <taxon>Kitasatosporales</taxon>
        <taxon>Streptomycetaceae</taxon>
        <taxon>Kitasatospora</taxon>
    </lineage>
</organism>
<protein>
    <submittedName>
        <fullName evidence="3">Uncharacterized protein</fullName>
    </submittedName>
</protein>
<keyword evidence="2" id="KW-0812">Transmembrane</keyword>
<dbReference type="eggNOG" id="COG0515">
    <property type="taxonomic scope" value="Bacteria"/>
</dbReference>
<dbReference type="PATRIC" id="fig|1348663.4.peg.321"/>
<proteinExistence type="predicted"/>
<dbReference type="RefSeq" id="WP_051652622.1">
    <property type="nucleotide sequence ID" value="NZ_KK853997.1"/>
</dbReference>
<dbReference type="AlphaFoldDB" id="A0A066ZCQ2"/>
<evidence type="ECO:0000256" key="2">
    <source>
        <dbReference type="SAM" id="Phobius"/>
    </source>
</evidence>
<keyword evidence="2" id="KW-1133">Transmembrane helix</keyword>
<reference evidence="3 4" key="1">
    <citation type="submission" date="2014-05" db="EMBL/GenBank/DDBJ databases">
        <title>Draft Genome Sequence of Kitasatospora cheerisanensis KCTC 2395.</title>
        <authorList>
            <person name="Nam D.H."/>
        </authorList>
    </citation>
    <scope>NUCLEOTIDE SEQUENCE [LARGE SCALE GENOMIC DNA]</scope>
    <source>
        <strain evidence="3 4">KCTC 2395</strain>
    </source>
</reference>
<feature type="region of interest" description="Disordered" evidence="1">
    <location>
        <begin position="1"/>
        <end position="64"/>
    </location>
</feature>
<feature type="transmembrane region" description="Helical" evidence="2">
    <location>
        <begin position="151"/>
        <end position="168"/>
    </location>
</feature>
<evidence type="ECO:0000256" key="1">
    <source>
        <dbReference type="SAM" id="MobiDB-lite"/>
    </source>
</evidence>